<dbReference type="Gene3D" id="3.40.50.300">
    <property type="entry name" value="P-loop containing nucleotide triphosphate hydrolases"/>
    <property type="match status" value="1"/>
</dbReference>
<dbReference type="PANTHER" id="PTHR42759:SF5">
    <property type="entry name" value="METHANOL DEHYDROGENASE REGULATOR"/>
    <property type="match status" value="1"/>
</dbReference>
<dbReference type="SMART" id="SM00382">
    <property type="entry name" value="AAA"/>
    <property type="match status" value="1"/>
</dbReference>
<sequence>MEKTQKKLHERVIENVEKVIKGKSEQIKIVLAAMYAGGHVLLEDVPGVGKTILARSLAISLGLNFKRVQFTPDLLPTDLTGLSIYDRKTETFVFREGPVFTDILLADEINRATPRTQSALLEAMAERQVTVDGVTHKLSNNFFVIATQNPIEYEGTFPLPEAQLDRFTIRISLGYPDKESEMEILESQKVRHPIDELKAVGTSEEFSNEKLRVREVKISQEVKEYIVNIVDATRRHESLKYGSSPRGSLALMHVSMAWAYINGRDFVLPDDVKKVAPYVLIHRIIQNTESKILREAKEDILNDILEKVPVVVEK</sequence>
<dbReference type="GO" id="GO:0016887">
    <property type="term" value="F:ATP hydrolysis activity"/>
    <property type="evidence" value="ECO:0007669"/>
    <property type="project" value="InterPro"/>
</dbReference>
<dbReference type="Gene3D" id="1.10.8.80">
    <property type="entry name" value="Magnesium chelatase subunit I, C-Terminal domain"/>
    <property type="match status" value="1"/>
</dbReference>
<dbReference type="InterPro" id="IPR050764">
    <property type="entry name" value="CbbQ/NirQ/NorQ/GpvN"/>
</dbReference>
<dbReference type="GO" id="GO:0005524">
    <property type="term" value="F:ATP binding"/>
    <property type="evidence" value="ECO:0007669"/>
    <property type="project" value="UniProtKB-KW"/>
</dbReference>
<evidence type="ECO:0000256" key="3">
    <source>
        <dbReference type="ARBA" id="ARBA00061607"/>
    </source>
</evidence>
<keyword evidence="2" id="KW-0067">ATP-binding</keyword>
<dbReference type="EMBL" id="CP014334">
    <property type="protein sequence ID" value="AMW33718.2"/>
    <property type="molecule type" value="Genomic_DNA"/>
</dbReference>
<dbReference type="Pfam" id="PF17863">
    <property type="entry name" value="AAA_lid_2"/>
    <property type="match status" value="1"/>
</dbReference>
<evidence type="ECO:0000256" key="2">
    <source>
        <dbReference type="ARBA" id="ARBA00022840"/>
    </source>
</evidence>
<dbReference type="AlphaFoldDB" id="A0AAI8CNN0"/>
<dbReference type="RefSeq" id="WP_145974449.1">
    <property type="nucleotide sequence ID" value="NZ_CP014334.2"/>
</dbReference>
<dbReference type="PANTHER" id="PTHR42759">
    <property type="entry name" value="MOXR FAMILY PROTEIN"/>
    <property type="match status" value="1"/>
</dbReference>
<dbReference type="FunFam" id="3.40.50.300:FF:000640">
    <property type="entry name" value="MoxR family ATPase"/>
    <property type="match status" value="1"/>
</dbReference>
<reference evidence="5 6" key="1">
    <citation type="journal article" date="2015" name="Stand. Genomic Sci.">
        <title>Genome sequence of a native-feather degrading extremely thermophilic Eubacterium, Fervidobacterium islandicum AW-1.</title>
        <authorList>
            <person name="Lee Y.J."/>
            <person name="Jeong H."/>
            <person name="Park G.S."/>
            <person name="Kwak Y."/>
            <person name="Lee S.J."/>
            <person name="Lee S.J."/>
            <person name="Park M.K."/>
            <person name="Kim J.Y."/>
            <person name="Kang H.K."/>
            <person name="Shin J.H."/>
            <person name="Lee D.W."/>
        </authorList>
    </citation>
    <scope>NUCLEOTIDE SEQUENCE [LARGE SCALE GENOMIC DNA]</scope>
    <source>
        <strain evidence="5 6">AW-1</strain>
    </source>
</reference>
<accession>A0AAI8CNN0</accession>
<dbReference type="Pfam" id="PF07726">
    <property type="entry name" value="AAA_3"/>
    <property type="match status" value="1"/>
</dbReference>
<dbReference type="InterPro" id="IPR003593">
    <property type="entry name" value="AAA+_ATPase"/>
</dbReference>
<keyword evidence="6" id="KW-1185">Reference proteome</keyword>
<dbReference type="InterPro" id="IPR027417">
    <property type="entry name" value="P-loop_NTPase"/>
</dbReference>
<evidence type="ECO:0000256" key="1">
    <source>
        <dbReference type="ARBA" id="ARBA00022741"/>
    </source>
</evidence>
<evidence type="ECO:0000259" key="4">
    <source>
        <dbReference type="SMART" id="SM00382"/>
    </source>
</evidence>
<dbReference type="SUPFAM" id="SSF52540">
    <property type="entry name" value="P-loop containing nucleoside triphosphate hydrolases"/>
    <property type="match status" value="1"/>
</dbReference>
<proteinExistence type="inferred from homology"/>
<evidence type="ECO:0000313" key="5">
    <source>
        <dbReference type="EMBL" id="AMW33718.2"/>
    </source>
</evidence>
<comment type="similarity">
    <text evidence="3">Belongs to the MoxR family.</text>
</comment>
<keyword evidence="1" id="KW-0547">Nucleotide-binding</keyword>
<dbReference type="InterPro" id="IPR011703">
    <property type="entry name" value="ATPase_AAA-3"/>
</dbReference>
<dbReference type="KEGG" id="fia:NA23_05180"/>
<evidence type="ECO:0000313" key="6">
    <source>
        <dbReference type="Proteomes" id="UP000093740"/>
    </source>
</evidence>
<gene>
    <name evidence="5" type="ORF">NA23_05180</name>
</gene>
<organism evidence="5 6">
    <name type="scientific">Fervidobacterium islandicum</name>
    <dbReference type="NCBI Taxonomy" id="2423"/>
    <lineage>
        <taxon>Bacteria</taxon>
        <taxon>Thermotogati</taxon>
        <taxon>Thermotogota</taxon>
        <taxon>Thermotogae</taxon>
        <taxon>Thermotogales</taxon>
        <taxon>Fervidobacteriaceae</taxon>
        <taxon>Fervidobacterium</taxon>
    </lineage>
</organism>
<dbReference type="Proteomes" id="UP000093740">
    <property type="component" value="Chromosome"/>
</dbReference>
<dbReference type="PIRSF" id="PIRSF002849">
    <property type="entry name" value="AAA_ATPase_chaperone_MoxR_prd"/>
    <property type="match status" value="1"/>
</dbReference>
<feature type="domain" description="AAA+ ATPase" evidence="4">
    <location>
        <begin position="36"/>
        <end position="177"/>
    </location>
</feature>
<name>A0AAI8CNN0_FERIS</name>
<dbReference type="InterPro" id="IPR041628">
    <property type="entry name" value="ChlI/MoxR_AAA_lid"/>
</dbReference>
<protein>
    <submittedName>
        <fullName evidence="5">MoxR family ATPase</fullName>
    </submittedName>
</protein>